<dbReference type="Proteomes" id="UP000463961">
    <property type="component" value="Chromosome"/>
</dbReference>
<evidence type="ECO:0000313" key="7">
    <source>
        <dbReference type="EMBL" id="BBU69419.1"/>
    </source>
</evidence>
<evidence type="ECO:0000313" key="8">
    <source>
        <dbReference type="Proteomes" id="UP000463961"/>
    </source>
</evidence>
<dbReference type="GO" id="GO:0004630">
    <property type="term" value="F:phospholipase D activity"/>
    <property type="evidence" value="ECO:0007669"/>
    <property type="project" value="UniProtKB-EC"/>
</dbReference>
<dbReference type="GO" id="GO:0006793">
    <property type="term" value="P:phosphorus metabolic process"/>
    <property type="evidence" value="ECO:0007669"/>
    <property type="project" value="UniProtKB-ARBA"/>
</dbReference>
<proteinExistence type="inferred from homology"/>
<evidence type="ECO:0000256" key="6">
    <source>
        <dbReference type="ARBA" id="ARBA00023098"/>
    </source>
</evidence>
<dbReference type="EC" id="3.1.4.4" evidence="3"/>
<dbReference type="Gene3D" id="3.30.870.10">
    <property type="entry name" value="Endonuclease Chain A"/>
    <property type="match status" value="1"/>
</dbReference>
<dbReference type="InterPro" id="IPR025202">
    <property type="entry name" value="PLD-like_dom"/>
</dbReference>
<accession>A0A679ICF4</accession>
<organism evidence="7 8">
    <name type="scientific">Fluviibacter phosphoraccumulans</name>
    <dbReference type="NCBI Taxonomy" id="1751046"/>
    <lineage>
        <taxon>Bacteria</taxon>
        <taxon>Pseudomonadati</taxon>
        <taxon>Pseudomonadota</taxon>
        <taxon>Betaproteobacteria</taxon>
        <taxon>Rhodocyclales</taxon>
        <taxon>Fluviibacteraceae</taxon>
        <taxon>Fluviibacter</taxon>
    </lineage>
</organism>
<keyword evidence="4" id="KW-0378">Hydrolase</keyword>
<keyword evidence="6" id="KW-0443">Lipid metabolism</keyword>
<keyword evidence="8" id="KW-1185">Reference proteome</keyword>
<dbReference type="GO" id="GO:0016042">
    <property type="term" value="P:lipid catabolic process"/>
    <property type="evidence" value="ECO:0007669"/>
    <property type="project" value="UniProtKB-KW"/>
</dbReference>
<evidence type="ECO:0000256" key="1">
    <source>
        <dbReference type="ARBA" id="ARBA00000798"/>
    </source>
</evidence>
<comment type="similarity">
    <text evidence="2">Belongs to the phospholipase D family.</text>
</comment>
<dbReference type="RefSeq" id="WP_162049872.1">
    <property type="nucleotide sequence ID" value="NZ_AP019011.1"/>
</dbReference>
<dbReference type="InterPro" id="IPR051406">
    <property type="entry name" value="PLD_domain"/>
</dbReference>
<keyword evidence="5" id="KW-0442">Lipid degradation</keyword>
<protein>
    <recommendedName>
        <fullName evidence="3">phospholipase D</fullName>
        <ecNumber evidence="3">3.1.4.4</ecNumber>
    </recommendedName>
</protein>
<dbReference type="PANTHER" id="PTHR43856:SF1">
    <property type="entry name" value="MITOCHONDRIAL CARDIOLIPIN HYDROLASE"/>
    <property type="match status" value="1"/>
</dbReference>
<gene>
    <name evidence="7" type="ORF">ICHIAU1_17020</name>
</gene>
<dbReference type="InterPro" id="IPR001736">
    <property type="entry name" value="PLipase_D/transphosphatidylase"/>
</dbReference>
<dbReference type="GO" id="GO:0016891">
    <property type="term" value="F:RNA endonuclease activity producing 5'-phosphomonoesters, hydrolytic mechanism"/>
    <property type="evidence" value="ECO:0007669"/>
    <property type="project" value="TreeGrafter"/>
</dbReference>
<dbReference type="PANTHER" id="PTHR43856">
    <property type="entry name" value="CARDIOLIPIN HYDROLASE"/>
    <property type="match status" value="1"/>
</dbReference>
<dbReference type="AlphaFoldDB" id="A0A679ICF4"/>
<name>A0A679ICF4_9RHOO</name>
<evidence type="ECO:0000256" key="5">
    <source>
        <dbReference type="ARBA" id="ARBA00022963"/>
    </source>
</evidence>
<sequence>MGILRAASARALWSLICFLGCSAVQAENLLPQAGAVTLVPQTHIRVYFTPGDSAESAIVEALLGAKESILVQAYSFTNPAIAAALVDARSRGVNVVILLDKSQRSQKYSAADFTNNAGVTTLIDDRHAIAHNKIMIIDGRVVITGSYNFTKAAEKSNAENVVIIESGAVAEKYLNNWQKHRRHSQPYLRR</sequence>
<evidence type="ECO:0000256" key="3">
    <source>
        <dbReference type="ARBA" id="ARBA00012027"/>
    </source>
</evidence>
<reference evidence="8" key="1">
    <citation type="submission" date="2020-01" db="EMBL/GenBank/DDBJ databases">
        <title>Phosphoaccumulans saitamaens gen. nov., sp. nov., a polyphosphate accumulating bacterium isolated from surface river water.</title>
        <authorList>
            <person name="Watanabe K."/>
            <person name="Suda W."/>
        </authorList>
    </citation>
    <scope>NUCLEOTIDE SEQUENCE [LARGE SCALE GENOMIC DNA]</scope>
    <source>
        <strain evidence="8">ICHIAU1</strain>
    </source>
</reference>
<dbReference type="SUPFAM" id="SSF56024">
    <property type="entry name" value="Phospholipase D/nuclease"/>
    <property type="match status" value="1"/>
</dbReference>
<dbReference type="CDD" id="cd09170">
    <property type="entry name" value="PLDc_Nuc"/>
    <property type="match status" value="1"/>
</dbReference>
<evidence type="ECO:0000256" key="4">
    <source>
        <dbReference type="ARBA" id="ARBA00022801"/>
    </source>
</evidence>
<comment type="catalytic activity">
    <reaction evidence="1">
        <text>a 1,2-diacyl-sn-glycero-3-phosphocholine + H2O = a 1,2-diacyl-sn-glycero-3-phosphate + choline + H(+)</text>
        <dbReference type="Rhea" id="RHEA:14445"/>
        <dbReference type="ChEBI" id="CHEBI:15354"/>
        <dbReference type="ChEBI" id="CHEBI:15377"/>
        <dbReference type="ChEBI" id="CHEBI:15378"/>
        <dbReference type="ChEBI" id="CHEBI:57643"/>
        <dbReference type="ChEBI" id="CHEBI:58608"/>
        <dbReference type="EC" id="3.1.4.4"/>
    </reaction>
</comment>
<evidence type="ECO:0000256" key="2">
    <source>
        <dbReference type="ARBA" id="ARBA00008664"/>
    </source>
</evidence>
<dbReference type="EMBL" id="AP022345">
    <property type="protein sequence ID" value="BBU69419.1"/>
    <property type="molecule type" value="Genomic_DNA"/>
</dbReference>
<dbReference type="SMART" id="SM00155">
    <property type="entry name" value="PLDc"/>
    <property type="match status" value="1"/>
</dbReference>
<dbReference type="Pfam" id="PF13091">
    <property type="entry name" value="PLDc_2"/>
    <property type="match status" value="1"/>
</dbReference>
<dbReference type="PROSITE" id="PS50035">
    <property type="entry name" value="PLD"/>
    <property type="match status" value="1"/>
</dbReference>